<evidence type="ECO:0000313" key="2">
    <source>
        <dbReference type="EMBL" id="KPH56706.1"/>
    </source>
</evidence>
<dbReference type="PATRIC" id="fig|187330.3.peg.3066"/>
<protein>
    <submittedName>
        <fullName evidence="2">Microcystin-dependent protein</fullName>
    </submittedName>
</protein>
<dbReference type="Proteomes" id="UP000037848">
    <property type="component" value="Unassembled WGS sequence"/>
</dbReference>
<dbReference type="RefSeq" id="WP_054456096.1">
    <property type="nucleotide sequence ID" value="NZ_LHPH01000037.1"/>
</dbReference>
<evidence type="ECO:0000313" key="3">
    <source>
        <dbReference type="Proteomes" id="UP000037848"/>
    </source>
</evidence>
<organism evidence="2 3">
    <name type="scientific">Pseudoalteromonas porphyrae</name>
    <dbReference type="NCBI Taxonomy" id="187330"/>
    <lineage>
        <taxon>Bacteria</taxon>
        <taxon>Pseudomonadati</taxon>
        <taxon>Pseudomonadota</taxon>
        <taxon>Gammaproteobacteria</taxon>
        <taxon>Alteromonadales</taxon>
        <taxon>Pseudoalteromonadaceae</taxon>
        <taxon>Pseudoalteromonas</taxon>
    </lineage>
</organism>
<sequence>MATEPFIGTLTAFGGTFTIESWGMCWGQMQAISENTALFSLFGAMYGGDARTTFALPDLRGRSPVGQGQMRGGHDYRQGIMMGTERISLATSQMPAHSHTAIFTPSGGGSPIAAKLEVATNGGTSTTPSTSTYLAAGSTSDNYVAPGLGGVDLVDLPGLTVTGGGSEGGTVTVGTTGGSEPIGIINPLLPLNWLVALQGIYPSRS</sequence>
<reference evidence="2 3" key="1">
    <citation type="submission" date="2015-08" db="EMBL/GenBank/DDBJ databases">
        <title>Draft Genome Sequence of Pseudoalteromonas porphyrae UCD-SED14.</title>
        <authorList>
            <person name="Coil D.A."/>
            <person name="Jospin G."/>
            <person name="Lee R.D."/>
            <person name="Eisen J.A."/>
        </authorList>
    </citation>
    <scope>NUCLEOTIDE SEQUENCE [LARGE SCALE GENOMIC DNA]</scope>
    <source>
        <strain evidence="2 3">UCD-SED14</strain>
    </source>
</reference>
<name>A0A0N1MQC7_9GAMM</name>
<dbReference type="AlphaFoldDB" id="A0A0N1MQC7"/>
<dbReference type="OrthoDB" id="9810174at2"/>
<keyword evidence="3" id="KW-1185">Reference proteome</keyword>
<dbReference type="SUPFAM" id="SSF88874">
    <property type="entry name" value="Receptor-binding domain of short tail fibre protein gp12"/>
    <property type="match status" value="1"/>
</dbReference>
<dbReference type="Gene3D" id="3.90.1340.10">
    <property type="entry name" value="Phage tail collar domain"/>
    <property type="match status" value="1"/>
</dbReference>
<feature type="domain" description="Phage tail collar" evidence="1">
    <location>
        <begin position="8"/>
        <end position="64"/>
    </location>
</feature>
<proteinExistence type="predicted"/>
<evidence type="ECO:0000259" key="1">
    <source>
        <dbReference type="Pfam" id="PF07484"/>
    </source>
</evidence>
<dbReference type="InterPro" id="IPR037053">
    <property type="entry name" value="Phage_tail_collar_dom_sf"/>
</dbReference>
<dbReference type="InterPro" id="IPR011083">
    <property type="entry name" value="Phage_tail_collar_dom"/>
</dbReference>
<accession>A0A0N1MQC7</accession>
<dbReference type="Pfam" id="PF07484">
    <property type="entry name" value="Collar"/>
    <property type="match status" value="1"/>
</dbReference>
<gene>
    <name evidence="2" type="ORF">ADS77_20690</name>
</gene>
<dbReference type="EMBL" id="LHPH01000037">
    <property type="protein sequence ID" value="KPH56706.1"/>
    <property type="molecule type" value="Genomic_DNA"/>
</dbReference>
<comment type="caution">
    <text evidence="2">The sequence shown here is derived from an EMBL/GenBank/DDBJ whole genome shotgun (WGS) entry which is preliminary data.</text>
</comment>